<comment type="subcellular location">
    <subcellularLocation>
        <location evidence="6">Nucleus</location>
    </subcellularLocation>
</comment>
<dbReference type="RefSeq" id="XP_004506124.1">
    <property type="nucleotide sequence ID" value="XM_004506067.3"/>
</dbReference>
<dbReference type="PANTHER" id="PTHR31500:SF45">
    <property type="entry name" value="AT-HOOK MOTIF NUCLEAR-LOCALIZED PROTEIN"/>
    <property type="match status" value="1"/>
</dbReference>
<dbReference type="Pfam" id="PF02178">
    <property type="entry name" value="AT_hook"/>
    <property type="match status" value="2"/>
</dbReference>
<feature type="domain" description="PPC" evidence="8">
    <location>
        <begin position="121"/>
        <end position="262"/>
    </location>
</feature>
<dbReference type="STRING" id="3827.A0A1S2YKE2"/>
<gene>
    <name evidence="10" type="primary">LOC101500363</name>
</gene>
<keyword evidence="2 6" id="KW-0805">Transcription regulation</keyword>
<evidence type="ECO:0000256" key="2">
    <source>
        <dbReference type="ARBA" id="ARBA00023015"/>
    </source>
</evidence>
<feature type="compositionally biased region" description="Low complexity" evidence="7">
    <location>
        <begin position="22"/>
        <end position="33"/>
    </location>
</feature>
<dbReference type="eggNOG" id="ENOG502SINA">
    <property type="taxonomic scope" value="Eukaryota"/>
</dbReference>
<keyword evidence="9" id="KW-1185">Reference proteome</keyword>
<dbReference type="Pfam" id="PF03479">
    <property type="entry name" value="PCC"/>
    <property type="match status" value="1"/>
</dbReference>
<dbReference type="PRINTS" id="PR00929">
    <property type="entry name" value="ATHOOK"/>
</dbReference>
<dbReference type="PROSITE" id="PS51742">
    <property type="entry name" value="PPC"/>
    <property type="match status" value="1"/>
</dbReference>
<evidence type="ECO:0000256" key="1">
    <source>
        <dbReference type="ARBA" id="ARBA00003687"/>
    </source>
</evidence>
<name>A0A1S2YKE2_CICAR</name>
<dbReference type="OrthoDB" id="1903967at2759"/>
<evidence type="ECO:0000256" key="6">
    <source>
        <dbReference type="RuleBase" id="RU367031"/>
    </source>
</evidence>
<dbReference type="GeneID" id="101500363"/>
<protein>
    <recommendedName>
        <fullName evidence="6">AT-hook motif nuclear-localized protein</fullName>
    </recommendedName>
</protein>
<keyword evidence="3 6" id="KW-0238">DNA-binding</keyword>
<dbReference type="Proteomes" id="UP000087171">
    <property type="component" value="Chromosome Ca6"/>
</dbReference>
<keyword evidence="4 6" id="KW-0804">Transcription</keyword>
<dbReference type="SMART" id="SM00384">
    <property type="entry name" value="AT_hook"/>
    <property type="match status" value="2"/>
</dbReference>
<evidence type="ECO:0000256" key="5">
    <source>
        <dbReference type="ARBA" id="ARBA00023242"/>
    </source>
</evidence>
<evidence type="ECO:0000313" key="9">
    <source>
        <dbReference type="Proteomes" id="UP000087171"/>
    </source>
</evidence>
<comment type="function">
    <text evidence="1 6">Transcription factor that specifically binds AT-rich DNA sequences related to the nuclear matrix attachment regions (MARs).</text>
</comment>
<dbReference type="GO" id="GO:0005634">
    <property type="term" value="C:nucleus"/>
    <property type="evidence" value="ECO:0007669"/>
    <property type="project" value="UniProtKB-SubCell"/>
</dbReference>
<dbReference type="KEGG" id="cam:101500363"/>
<evidence type="ECO:0000313" key="10">
    <source>
        <dbReference type="RefSeq" id="XP_004506124.1"/>
    </source>
</evidence>
<dbReference type="InterPro" id="IPR039605">
    <property type="entry name" value="AHL"/>
</dbReference>
<evidence type="ECO:0000256" key="7">
    <source>
        <dbReference type="SAM" id="MobiDB-lite"/>
    </source>
</evidence>
<dbReference type="Gene3D" id="3.30.1330.80">
    <property type="entry name" value="Hypothetical protein, similar to alpha- acetolactate decarboxylase, domain 2"/>
    <property type="match status" value="1"/>
</dbReference>
<dbReference type="PANTHER" id="PTHR31500">
    <property type="entry name" value="AT-HOOK MOTIF NUCLEAR-LOCALIZED PROTEIN 9"/>
    <property type="match status" value="1"/>
</dbReference>
<proteinExistence type="predicted"/>
<feature type="compositionally biased region" description="Low complexity" evidence="7">
    <location>
        <begin position="254"/>
        <end position="263"/>
    </location>
</feature>
<sequence>MEDQNLNLPVALSPCSTQNGSETTNNAAVTEAAGVDAGSDTGAKSEGGGSGLQGVKRGRGRPRKYEVDVNQISPAPLSPSPVGIAMQPFGSDSKRGRGRPRGSGKLQILASIGGCVAETAGGSITPHVVTVNPGEDVVGKIFSFFQKGPRAAVCILSATGTVSSVILRQPGASDGCLRYEGRFEILTLSGSCTYTSGAGGAQRKVAMLSVSLAKPDGRVFGGGVENSLIAATPIQLVLATFKQNISNQIKRKYSSSQTPTTPDSTRDNLKVPKLTIEGDIEGDNNVTNTNDVTVADNNVKVETTIDNVTTIVVGDENVQSDYVGGGIDLDNKALEFVTTDHKTCSDVDANSVPQI</sequence>
<organism evidence="9 10">
    <name type="scientific">Cicer arietinum</name>
    <name type="common">Chickpea</name>
    <name type="synonym">Garbanzo</name>
    <dbReference type="NCBI Taxonomy" id="3827"/>
    <lineage>
        <taxon>Eukaryota</taxon>
        <taxon>Viridiplantae</taxon>
        <taxon>Streptophyta</taxon>
        <taxon>Embryophyta</taxon>
        <taxon>Tracheophyta</taxon>
        <taxon>Spermatophyta</taxon>
        <taxon>Magnoliopsida</taxon>
        <taxon>eudicotyledons</taxon>
        <taxon>Gunneridae</taxon>
        <taxon>Pentapetalae</taxon>
        <taxon>rosids</taxon>
        <taxon>fabids</taxon>
        <taxon>Fabales</taxon>
        <taxon>Fabaceae</taxon>
        <taxon>Papilionoideae</taxon>
        <taxon>50 kb inversion clade</taxon>
        <taxon>NPAAA clade</taxon>
        <taxon>Hologalegina</taxon>
        <taxon>IRL clade</taxon>
        <taxon>Cicereae</taxon>
        <taxon>Cicer</taxon>
    </lineage>
</organism>
<dbReference type="GO" id="GO:0003680">
    <property type="term" value="F:minor groove of adenine-thymine-rich DNA binding"/>
    <property type="evidence" value="ECO:0007669"/>
    <property type="project" value="UniProtKB-UniRule"/>
</dbReference>
<dbReference type="SUPFAM" id="SSF117856">
    <property type="entry name" value="AF0104/ALDC/Ptd012-like"/>
    <property type="match status" value="1"/>
</dbReference>
<feature type="region of interest" description="Disordered" evidence="7">
    <location>
        <begin position="250"/>
        <end position="269"/>
    </location>
</feature>
<evidence type="ECO:0000256" key="3">
    <source>
        <dbReference type="ARBA" id="ARBA00023125"/>
    </source>
</evidence>
<reference evidence="9" key="1">
    <citation type="journal article" date="2013" name="Nat. Biotechnol.">
        <title>Draft genome sequence of chickpea (Cicer arietinum) provides a resource for trait improvement.</title>
        <authorList>
            <person name="Varshney R.K."/>
            <person name="Song C."/>
            <person name="Saxena R.K."/>
            <person name="Azam S."/>
            <person name="Yu S."/>
            <person name="Sharpe A.G."/>
            <person name="Cannon S."/>
            <person name="Baek J."/>
            <person name="Rosen B.D."/>
            <person name="Tar'an B."/>
            <person name="Millan T."/>
            <person name="Zhang X."/>
            <person name="Ramsay L.D."/>
            <person name="Iwata A."/>
            <person name="Wang Y."/>
            <person name="Nelson W."/>
            <person name="Farmer A.D."/>
            <person name="Gaur P.M."/>
            <person name="Soderlund C."/>
            <person name="Penmetsa R.V."/>
            <person name="Xu C."/>
            <person name="Bharti A.K."/>
            <person name="He W."/>
            <person name="Winter P."/>
            <person name="Zhao S."/>
            <person name="Hane J.K."/>
            <person name="Carrasquilla-Garcia N."/>
            <person name="Condie J.A."/>
            <person name="Upadhyaya H.D."/>
            <person name="Luo M.C."/>
            <person name="Thudi M."/>
            <person name="Gowda C.L."/>
            <person name="Singh N.P."/>
            <person name="Lichtenzveig J."/>
            <person name="Gali K.K."/>
            <person name="Rubio J."/>
            <person name="Nadarajan N."/>
            <person name="Dolezel J."/>
            <person name="Bansal K.C."/>
            <person name="Xu X."/>
            <person name="Edwards D."/>
            <person name="Zhang G."/>
            <person name="Kahl G."/>
            <person name="Gil J."/>
            <person name="Singh K.B."/>
            <person name="Datta S.K."/>
            <person name="Jackson S.A."/>
            <person name="Wang J."/>
            <person name="Cook D.R."/>
        </authorList>
    </citation>
    <scope>NUCLEOTIDE SEQUENCE [LARGE SCALE GENOMIC DNA]</scope>
    <source>
        <strain evidence="9">cv. CDC Frontier</strain>
    </source>
</reference>
<dbReference type="CDD" id="cd11378">
    <property type="entry name" value="DUF296"/>
    <property type="match status" value="1"/>
</dbReference>
<dbReference type="AlphaFoldDB" id="A0A1S2YKE2"/>
<reference evidence="10" key="2">
    <citation type="submission" date="2025-08" db="UniProtKB">
        <authorList>
            <consortium name="RefSeq"/>
        </authorList>
    </citation>
    <scope>IDENTIFICATION</scope>
    <source>
        <tissue evidence="10">Etiolated seedlings</tissue>
    </source>
</reference>
<dbReference type="PaxDb" id="3827-XP_004506124.1"/>
<keyword evidence="5 6" id="KW-0539">Nucleus</keyword>
<comment type="domain">
    <text evidence="6">The PPC domain mediates interactions between AHL proteins.</text>
</comment>
<accession>A0A1S2YKE2</accession>
<dbReference type="InterPro" id="IPR005175">
    <property type="entry name" value="PPC_dom"/>
</dbReference>
<feature type="region of interest" description="Disordered" evidence="7">
    <location>
        <begin position="1"/>
        <end position="103"/>
    </location>
</feature>
<evidence type="ECO:0000256" key="4">
    <source>
        <dbReference type="ARBA" id="ARBA00023163"/>
    </source>
</evidence>
<dbReference type="InterPro" id="IPR017956">
    <property type="entry name" value="AT_hook_DNA-bd_motif"/>
</dbReference>
<evidence type="ECO:0000259" key="8">
    <source>
        <dbReference type="PROSITE" id="PS51742"/>
    </source>
</evidence>